<dbReference type="RefSeq" id="WP_190421598.1">
    <property type="nucleotide sequence ID" value="NZ_JAMPKK010000015.1"/>
</dbReference>
<sequence>MNETWLWWNDLNFTHDALPGHLPGWRVGGSGRVWGCFVTVGESLLSRPNW</sequence>
<proteinExistence type="predicted"/>
<reference evidence="1 2" key="1">
    <citation type="submission" date="2022-04" db="EMBL/GenBank/DDBJ databases">
        <title>Positive selection, recombination, and allopatry shape intraspecific diversity of widespread and dominant cyanobacteria.</title>
        <authorList>
            <person name="Wei J."/>
            <person name="Shu W."/>
            <person name="Hu C."/>
        </authorList>
    </citation>
    <scope>NUCLEOTIDE SEQUENCE [LARGE SCALE GENOMIC DNA]</scope>
    <source>
        <strain evidence="1 2">GB2-A5</strain>
    </source>
</reference>
<accession>A0ABV0JMF6</accession>
<comment type="caution">
    <text evidence="1">The sequence shown here is derived from an EMBL/GenBank/DDBJ whole genome shotgun (WGS) entry which is preliminary data.</text>
</comment>
<organism evidence="1 2">
    <name type="scientific">Funiculus sociatus GB2-A5</name>
    <dbReference type="NCBI Taxonomy" id="2933946"/>
    <lineage>
        <taxon>Bacteria</taxon>
        <taxon>Bacillati</taxon>
        <taxon>Cyanobacteriota</taxon>
        <taxon>Cyanophyceae</taxon>
        <taxon>Coleofasciculales</taxon>
        <taxon>Coleofasciculaceae</taxon>
        <taxon>Funiculus</taxon>
    </lineage>
</organism>
<gene>
    <name evidence="1" type="ORF">NDI37_09040</name>
</gene>
<name>A0ABV0JMF6_9CYAN</name>
<evidence type="ECO:0000313" key="2">
    <source>
        <dbReference type="Proteomes" id="UP001442494"/>
    </source>
</evidence>
<protein>
    <submittedName>
        <fullName evidence="1">Uncharacterized protein</fullName>
    </submittedName>
</protein>
<dbReference type="Proteomes" id="UP001442494">
    <property type="component" value="Unassembled WGS sequence"/>
</dbReference>
<evidence type="ECO:0000313" key="1">
    <source>
        <dbReference type="EMBL" id="MEP0864613.1"/>
    </source>
</evidence>
<keyword evidence="2" id="KW-1185">Reference proteome</keyword>
<dbReference type="EMBL" id="JAMPKK010000015">
    <property type="protein sequence ID" value="MEP0864613.1"/>
    <property type="molecule type" value="Genomic_DNA"/>
</dbReference>